<dbReference type="RefSeq" id="WP_130351592.1">
    <property type="nucleotide sequence ID" value="NZ_SGWY01000001.1"/>
</dbReference>
<evidence type="ECO:0000313" key="3">
    <source>
        <dbReference type="Proteomes" id="UP000293289"/>
    </source>
</evidence>
<accession>A0A4Q7MJ50</accession>
<gene>
    <name evidence="2" type="ORF">EV187_0681</name>
</gene>
<dbReference type="InterPro" id="IPR004360">
    <property type="entry name" value="Glyas_Fos-R_dOase_dom"/>
</dbReference>
<dbReference type="CDD" id="cd07247">
    <property type="entry name" value="SgaA_N_like"/>
    <property type="match status" value="2"/>
</dbReference>
<dbReference type="AlphaFoldDB" id="A0A4Q7MJ50"/>
<dbReference type="InterPro" id="IPR052164">
    <property type="entry name" value="Anthracycline_SecMetBiosynth"/>
</dbReference>
<feature type="domain" description="VOC" evidence="1">
    <location>
        <begin position="140"/>
        <end position="254"/>
    </location>
</feature>
<dbReference type="PANTHER" id="PTHR33993:SF14">
    <property type="entry name" value="GB|AAF24581.1"/>
    <property type="match status" value="1"/>
</dbReference>
<dbReference type="Gene3D" id="3.10.180.10">
    <property type="entry name" value="2,3-Dihydroxybiphenyl 1,2-Dioxygenase, domain 1"/>
    <property type="match status" value="2"/>
</dbReference>
<organism evidence="2 3">
    <name type="scientific">Agromyces ramosus</name>
    <dbReference type="NCBI Taxonomy" id="33879"/>
    <lineage>
        <taxon>Bacteria</taxon>
        <taxon>Bacillati</taxon>
        <taxon>Actinomycetota</taxon>
        <taxon>Actinomycetes</taxon>
        <taxon>Micrococcales</taxon>
        <taxon>Microbacteriaceae</taxon>
        <taxon>Agromyces</taxon>
    </lineage>
</organism>
<sequence>MPGPDELVPGAPAWVDLSTSDVDAASAFYEALFGWEADDVVDARFGGYRVFRLDGRRVAGIGMNTDEDPGPPHWNVFLLTFNAATTSGLIEEAGGTVLFEPMVVPARGVIGMAIDATGAVVGYWQPAVVEGFDVFGEIGGAVWFELNASDFDAAERFYAHAFDWSVVRNDGEPRRAVFERGGRDLAGIVDASRTLGADDAPSWSVAFGVADVDEAVERAVAAGAILVRPPWDLTTGRRAGLVDPTGAPFLVASDAER</sequence>
<dbReference type="EMBL" id="SGWY01000001">
    <property type="protein sequence ID" value="RZS68254.1"/>
    <property type="molecule type" value="Genomic_DNA"/>
</dbReference>
<dbReference type="Proteomes" id="UP000293289">
    <property type="component" value="Unassembled WGS sequence"/>
</dbReference>
<feature type="domain" description="VOC" evidence="1">
    <location>
        <begin position="11"/>
        <end position="126"/>
    </location>
</feature>
<dbReference type="PROSITE" id="PS51819">
    <property type="entry name" value="VOC"/>
    <property type="match status" value="2"/>
</dbReference>
<evidence type="ECO:0000313" key="2">
    <source>
        <dbReference type="EMBL" id="RZS68254.1"/>
    </source>
</evidence>
<dbReference type="PANTHER" id="PTHR33993">
    <property type="entry name" value="GLYOXALASE-RELATED"/>
    <property type="match status" value="1"/>
</dbReference>
<comment type="caution">
    <text evidence="2">The sequence shown here is derived from an EMBL/GenBank/DDBJ whole genome shotgun (WGS) entry which is preliminary data.</text>
</comment>
<dbReference type="SUPFAM" id="SSF54593">
    <property type="entry name" value="Glyoxalase/Bleomycin resistance protein/Dihydroxybiphenyl dioxygenase"/>
    <property type="match status" value="2"/>
</dbReference>
<reference evidence="2 3" key="1">
    <citation type="submission" date="2019-02" db="EMBL/GenBank/DDBJ databases">
        <title>Genomic Encyclopedia of Type Strains, Phase IV (KMG-IV): sequencing the most valuable type-strain genomes for metagenomic binning, comparative biology and taxonomic classification.</title>
        <authorList>
            <person name="Goeker M."/>
        </authorList>
    </citation>
    <scope>NUCLEOTIDE SEQUENCE [LARGE SCALE GENOMIC DNA]</scope>
    <source>
        <strain evidence="2 3">DSM 43045</strain>
    </source>
</reference>
<dbReference type="OrthoDB" id="9793039at2"/>
<proteinExistence type="predicted"/>
<dbReference type="InterPro" id="IPR029068">
    <property type="entry name" value="Glyas_Bleomycin-R_OHBP_Dase"/>
</dbReference>
<protein>
    <recommendedName>
        <fullName evidence="1">VOC domain-containing protein</fullName>
    </recommendedName>
</protein>
<dbReference type="Pfam" id="PF00903">
    <property type="entry name" value="Glyoxalase"/>
    <property type="match status" value="2"/>
</dbReference>
<dbReference type="InterPro" id="IPR037523">
    <property type="entry name" value="VOC_core"/>
</dbReference>
<name>A0A4Q7MJ50_9MICO</name>
<keyword evidence="3" id="KW-1185">Reference proteome</keyword>
<evidence type="ECO:0000259" key="1">
    <source>
        <dbReference type="PROSITE" id="PS51819"/>
    </source>
</evidence>